<proteinExistence type="predicted"/>
<evidence type="ECO:0000256" key="1">
    <source>
        <dbReference type="ARBA" id="ARBA00022729"/>
    </source>
</evidence>
<keyword evidence="1 3" id="KW-0732">Signal</keyword>
<organism evidence="4 5">
    <name type="scientific">Alienimonas chondri</name>
    <dbReference type="NCBI Taxonomy" id="2681879"/>
    <lineage>
        <taxon>Bacteria</taxon>
        <taxon>Pseudomonadati</taxon>
        <taxon>Planctomycetota</taxon>
        <taxon>Planctomycetia</taxon>
        <taxon>Planctomycetales</taxon>
        <taxon>Planctomycetaceae</taxon>
        <taxon>Alienimonas</taxon>
    </lineage>
</organism>
<dbReference type="Gene3D" id="2.130.10.130">
    <property type="entry name" value="Integrin alpha, N-terminal"/>
    <property type="match status" value="1"/>
</dbReference>
<protein>
    <recommendedName>
        <fullName evidence="6">VCBS repeat-containing protein</fullName>
    </recommendedName>
</protein>
<feature type="signal peptide" evidence="3">
    <location>
        <begin position="1"/>
        <end position="17"/>
    </location>
</feature>
<evidence type="ECO:0000313" key="5">
    <source>
        <dbReference type="Proteomes" id="UP000609651"/>
    </source>
</evidence>
<evidence type="ECO:0000256" key="3">
    <source>
        <dbReference type="SAM" id="SignalP"/>
    </source>
</evidence>
<keyword evidence="5" id="KW-1185">Reference proteome</keyword>
<dbReference type="PANTHER" id="PTHR44103:SF1">
    <property type="entry name" value="PROPROTEIN CONVERTASE P"/>
    <property type="match status" value="1"/>
</dbReference>
<evidence type="ECO:0000256" key="2">
    <source>
        <dbReference type="SAM" id="MobiDB-lite"/>
    </source>
</evidence>
<dbReference type="Pfam" id="PF13517">
    <property type="entry name" value="FG-GAP_3"/>
    <property type="match status" value="1"/>
</dbReference>
<feature type="chain" id="PRO_5046678879" description="VCBS repeat-containing protein" evidence="3">
    <location>
        <begin position="18"/>
        <end position="414"/>
    </location>
</feature>
<evidence type="ECO:0000313" key="4">
    <source>
        <dbReference type="EMBL" id="NNJ27365.1"/>
    </source>
</evidence>
<dbReference type="EMBL" id="WTPX01000145">
    <property type="protein sequence ID" value="NNJ27365.1"/>
    <property type="molecule type" value="Genomic_DNA"/>
</dbReference>
<evidence type="ECO:0008006" key="6">
    <source>
        <dbReference type="Google" id="ProtNLM"/>
    </source>
</evidence>
<feature type="region of interest" description="Disordered" evidence="2">
    <location>
        <begin position="384"/>
        <end position="414"/>
    </location>
</feature>
<comment type="caution">
    <text evidence="4">The sequence shown here is derived from an EMBL/GenBank/DDBJ whole genome shotgun (WGS) entry which is preliminary data.</text>
</comment>
<sequence>MLAALLLTLLPVPPVEAADVWPRHVIDAGSRGADGVRLADVDGDGRQDVVTGWEEGREIRVAFAPPTDRVREPWPTATVGRVASPEDAVAVDLDGDGRFEILSAAEGKAKRLSVHQAHGDPRLSANWDTTPLGDSVGRQQYMFALPWSAENGGGLIAAGKGAGAAVEWWRPGKNPSDWTAWRAVQLRPVGWAMSLVAEDMDGDGDADLLLTDRKGPRRGVVWLEFDPASAMWREHAVGGTDLEPMFLSVCDLDGDGDRDLAVAAKDAGVALYERLDVTGDRWRARRLSLPKNAGGGKGVAATRSAVGGLELFVSCEHSSRKCSIVRFRFGPNDAVWTATPTIDCPAGVIGTKFDLLELRDLDADGDLDLLTCEERENLGVIWYERPGPAGATPPSDRSAAPDAGDVRGRGLRQR</sequence>
<dbReference type="SUPFAM" id="SSF69318">
    <property type="entry name" value="Integrin alpha N-terminal domain"/>
    <property type="match status" value="1"/>
</dbReference>
<dbReference type="PANTHER" id="PTHR44103">
    <property type="entry name" value="PROPROTEIN CONVERTASE P"/>
    <property type="match status" value="1"/>
</dbReference>
<dbReference type="Proteomes" id="UP000609651">
    <property type="component" value="Unassembled WGS sequence"/>
</dbReference>
<dbReference type="InterPro" id="IPR028994">
    <property type="entry name" value="Integrin_alpha_N"/>
</dbReference>
<name>A0ABX1VIL2_9PLAN</name>
<gene>
    <name evidence="4" type="ORF">LzC2_34670</name>
</gene>
<dbReference type="RefSeq" id="WP_171189272.1">
    <property type="nucleotide sequence ID" value="NZ_WTPX01000145.1"/>
</dbReference>
<dbReference type="InterPro" id="IPR013517">
    <property type="entry name" value="FG-GAP"/>
</dbReference>
<reference evidence="4 5" key="1">
    <citation type="journal article" date="2020" name="Syst. Appl. Microbiol.">
        <title>Alienimonas chondri sp. nov., a novel planctomycete isolated from the biofilm of the red alga Chondrus crispus.</title>
        <authorList>
            <person name="Vitorino I."/>
            <person name="Albuquerque L."/>
            <person name="Wiegand S."/>
            <person name="Kallscheuer N."/>
            <person name="da Costa M.S."/>
            <person name="Lobo-da-Cunha A."/>
            <person name="Jogler C."/>
            <person name="Lage O.M."/>
        </authorList>
    </citation>
    <scope>NUCLEOTIDE SEQUENCE [LARGE SCALE GENOMIC DNA]</scope>
    <source>
        <strain evidence="4 5">LzC2</strain>
    </source>
</reference>
<accession>A0ABX1VIL2</accession>